<dbReference type="EMBL" id="JAJEQC010000002">
    <property type="protein sequence ID" value="MCC2136110.1"/>
    <property type="molecule type" value="Genomic_DNA"/>
</dbReference>
<dbReference type="PANTHER" id="PTHR30563:SF0">
    <property type="entry name" value="DNA RECOMBINATION PROTEIN RMUC"/>
    <property type="match status" value="1"/>
</dbReference>
<feature type="coiled-coil region" evidence="5">
    <location>
        <begin position="231"/>
        <end position="259"/>
    </location>
</feature>
<evidence type="ECO:0000256" key="2">
    <source>
        <dbReference type="ARBA" id="ARBA00009840"/>
    </source>
</evidence>
<dbReference type="InterPro" id="IPR003798">
    <property type="entry name" value="DNA_recombination_RmuC"/>
</dbReference>
<evidence type="ECO:0000313" key="6">
    <source>
        <dbReference type="EMBL" id="MCC2136110.1"/>
    </source>
</evidence>
<evidence type="ECO:0000256" key="4">
    <source>
        <dbReference type="ARBA" id="ARBA00023172"/>
    </source>
</evidence>
<gene>
    <name evidence="6" type="primary">rmuC</name>
    <name evidence="6" type="ORF">LKD31_03655</name>
</gene>
<evidence type="ECO:0000313" key="7">
    <source>
        <dbReference type="Proteomes" id="UP001199424"/>
    </source>
</evidence>
<comment type="caution">
    <text evidence="6">The sequence shown here is derived from an EMBL/GenBank/DDBJ whole genome shotgun (WGS) entry which is preliminary data.</text>
</comment>
<evidence type="ECO:0000256" key="5">
    <source>
        <dbReference type="SAM" id="Coils"/>
    </source>
</evidence>
<organism evidence="6 7">
    <name type="scientific">Hominenteromicrobium mulieris</name>
    <dbReference type="NCBI Taxonomy" id="2885357"/>
    <lineage>
        <taxon>Bacteria</taxon>
        <taxon>Bacillati</taxon>
        <taxon>Bacillota</taxon>
        <taxon>Clostridia</taxon>
        <taxon>Eubacteriales</taxon>
        <taxon>Oscillospiraceae</taxon>
        <taxon>Hominenteromicrobium</taxon>
    </lineage>
</organism>
<protein>
    <submittedName>
        <fullName evidence="6">DNA recombination protein RmuC</fullName>
    </submittedName>
</protein>
<evidence type="ECO:0000256" key="3">
    <source>
        <dbReference type="ARBA" id="ARBA00023054"/>
    </source>
</evidence>
<dbReference type="Proteomes" id="UP001199424">
    <property type="component" value="Unassembled WGS sequence"/>
</dbReference>
<proteinExistence type="inferred from homology"/>
<keyword evidence="3 5" id="KW-0175">Coiled coil</keyword>
<sequence length="399" mass="45192">MNALIREIQQINTQQSEKLSTTLTKNIDSLLESNEKKLDQMRQANMEQNEKISSALTQNLKALQESTEKKLEQMREVSARQNEHINETLTKSLTALQENNEKKLEQMRMTVDEKLTDTLSKRLDSSFKVVGEQLKSVYESLGEMRKITGDVTALQRVLTNVKARGTWAEVQLGNILEQTLTKDQYDCNVSTKNDTKRVEFAVKIPSREKDGETVWLPIDSKFPQEDYIRICEAAEKADKEALEAAQKALEQNIKNQAKTIAELYINVPKTTDFAIMFLATEGLYSEVLRRPGLCEEIQNKYRIMICGPTTITAFLNTLNVGFRTIALNKKTTEIQKTLSAVSSQYDLFESLLAKAKKKIDEAGSSIEAAQKRNTTIQRKLHNVDKMDADEAEALLNSGE</sequence>
<keyword evidence="7" id="KW-1185">Reference proteome</keyword>
<comment type="similarity">
    <text evidence="2">Belongs to the RmuC family.</text>
</comment>
<dbReference type="AlphaFoldDB" id="A0AAE3AG22"/>
<dbReference type="GO" id="GO:0006310">
    <property type="term" value="P:DNA recombination"/>
    <property type="evidence" value="ECO:0007669"/>
    <property type="project" value="UniProtKB-KW"/>
</dbReference>
<dbReference type="RefSeq" id="WP_308448698.1">
    <property type="nucleotide sequence ID" value="NZ_JAJEQC010000002.1"/>
</dbReference>
<dbReference type="SUPFAM" id="SSF58113">
    <property type="entry name" value="Apolipoprotein A-I"/>
    <property type="match status" value="1"/>
</dbReference>
<accession>A0AAE3AG22</accession>
<dbReference type="Gene3D" id="1.20.120.20">
    <property type="entry name" value="Apolipoprotein"/>
    <property type="match status" value="1"/>
</dbReference>
<comment type="function">
    <text evidence="1">Involved in DNA recombination.</text>
</comment>
<name>A0AAE3AG22_9FIRM</name>
<dbReference type="PANTHER" id="PTHR30563">
    <property type="entry name" value="DNA RECOMBINATION PROTEIN RMUC"/>
    <property type="match status" value="1"/>
</dbReference>
<feature type="coiled-coil region" evidence="5">
    <location>
        <begin position="27"/>
        <end position="106"/>
    </location>
</feature>
<reference evidence="6" key="1">
    <citation type="submission" date="2021-10" db="EMBL/GenBank/DDBJ databases">
        <title>Anaerobic single-cell dispensing facilitates the cultivation of human gut bacteria.</title>
        <authorList>
            <person name="Afrizal A."/>
        </authorList>
    </citation>
    <scope>NUCLEOTIDE SEQUENCE</scope>
    <source>
        <strain evidence="6">CLA-AA-H250</strain>
    </source>
</reference>
<evidence type="ECO:0000256" key="1">
    <source>
        <dbReference type="ARBA" id="ARBA00003416"/>
    </source>
</evidence>
<dbReference type="Pfam" id="PF02646">
    <property type="entry name" value="RmuC"/>
    <property type="match status" value="1"/>
</dbReference>
<keyword evidence="4" id="KW-0233">DNA recombination</keyword>